<dbReference type="AlphaFoldDB" id="A0A5C6ZK22"/>
<dbReference type="EMBL" id="VORO01000004">
    <property type="protein sequence ID" value="TXD90142.1"/>
    <property type="molecule type" value="Genomic_DNA"/>
</dbReference>
<evidence type="ECO:0000313" key="3">
    <source>
        <dbReference type="Proteomes" id="UP000321578"/>
    </source>
</evidence>
<keyword evidence="1" id="KW-1133">Transmembrane helix</keyword>
<protein>
    <submittedName>
        <fullName evidence="2">YtxH domain-containing protein</fullName>
    </submittedName>
</protein>
<feature type="transmembrane region" description="Helical" evidence="1">
    <location>
        <begin position="6"/>
        <end position="29"/>
    </location>
</feature>
<dbReference type="OrthoDB" id="598035at2"/>
<keyword evidence="1" id="KW-0812">Transmembrane</keyword>
<keyword evidence="3" id="KW-1185">Reference proteome</keyword>
<proteinExistence type="predicted"/>
<keyword evidence="1" id="KW-0472">Membrane</keyword>
<accession>A0A5C6ZK22</accession>
<reference evidence="2 3" key="1">
    <citation type="submission" date="2019-08" db="EMBL/GenBank/DDBJ databases">
        <title>Genomes of Subsaximicrobium wynnwilliamsii strains.</title>
        <authorList>
            <person name="Bowman J.P."/>
        </authorList>
    </citation>
    <scope>NUCLEOTIDE SEQUENCE [LARGE SCALE GENOMIC DNA]</scope>
    <source>
        <strain evidence="2 3">2-80-2</strain>
    </source>
</reference>
<dbReference type="Pfam" id="PF12732">
    <property type="entry name" value="YtxH"/>
    <property type="match status" value="1"/>
</dbReference>
<dbReference type="Proteomes" id="UP000321578">
    <property type="component" value="Unassembled WGS sequence"/>
</dbReference>
<dbReference type="InterPro" id="IPR024623">
    <property type="entry name" value="YtxH"/>
</dbReference>
<name>A0A5C6ZK22_9FLAO</name>
<organism evidence="2 3">
    <name type="scientific">Subsaximicrobium wynnwilliamsii</name>
    <dbReference type="NCBI Taxonomy" id="291179"/>
    <lineage>
        <taxon>Bacteria</taxon>
        <taxon>Pseudomonadati</taxon>
        <taxon>Bacteroidota</taxon>
        <taxon>Flavobacteriia</taxon>
        <taxon>Flavobacteriales</taxon>
        <taxon>Flavobacteriaceae</taxon>
        <taxon>Subsaximicrobium</taxon>
    </lineage>
</organism>
<dbReference type="RefSeq" id="WP_147085536.1">
    <property type="nucleotide sequence ID" value="NZ_VORM01000004.1"/>
</dbReference>
<comment type="caution">
    <text evidence="2">The sequence shown here is derived from an EMBL/GenBank/DDBJ whole genome shotgun (WGS) entry which is preliminary data.</text>
</comment>
<evidence type="ECO:0000256" key="1">
    <source>
        <dbReference type="SAM" id="Phobius"/>
    </source>
</evidence>
<gene>
    <name evidence="2" type="ORF">ESY86_05180</name>
</gene>
<evidence type="ECO:0000313" key="2">
    <source>
        <dbReference type="EMBL" id="TXD90142.1"/>
    </source>
</evidence>
<sequence>MENNNGNLLISFLTGAVIGAAVGILYAPYKGSKTRGKIKHGVTDTAHDISERLKHAKNDLSKSAHDQKKAFDKKLEATISKMNYKAEDLISALEGKLEDLKNKNA</sequence>